<dbReference type="OrthoDB" id="5405453at2759"/>
<evidence type="ECO:0000313" key="1">
    <source>
        <dbReference type="EMBL" id="KAF1836242.1"/>
    </source>
</evidence>
<dbReference type="EMBL" id="ML975276">
    <property type="protein sequence ID" value="KAF1836242.1"/>
    <property type="molecule type" value="Genomic_DNA"/>
</dbReference>
<gene>
    <name evidence="1" type="ORF">BDW02DRAFT_249773</name>
</gene>
<organism evidence="1 2">
    <name type="scientific">Decorospora gaudefroyi</name>
    <dbReference type="NCBI Taxonomy" id="184978"/>
    <lineage>
        <taxon>Eukaryota</taxon>
        <taxon>Fungi</taxon>
        <taxon>Dikarya</taxon>
        <taxon>Ascomycota</taxon>
        <taxon>Pezizomycotina</taxon>
        <taxon>Dothideomycetes</taxon>
        <taxon>Pleosporomycetidae</taxon>
        <taxon>Pleosporales</taxon>
        <taxon>Pleosporineae</taxon>
        <taxon>Pleosporaceae</taxon>
        <taxon>Decorospora</taxon>
    </lineage>
</organism>
<protein>
    <recommendedName>
        <fullName evidence="3">Transposase Tc1-like domain-containing protein</fullName>
    </recommendedName>
</protein>
<evidence type="ECO:0000313" key="2">
    <source>
        <dbReference type="Proteomes" id="UP000800040"/>
    </source>
</evidence>
<dbReference type="Proteomes" id="UP000800040">
    <property type="component" value="Unassembled WGS sequence"/>
</dbReference>
<proteinExistence type="predicted"/>
<reference evidence="1" key="1">
    <citation type="submission" date="2020-01" db="EMBL/GenBank/DDBJ databases">
        <authorList>
            <consortium name="DOE Joint Genome Institute"/>
            <person name="Haridas S."/>
            <person name="Albert R."/>
            <person name="Binder M."/>
            <person name="Bloem J."/>
            <person name="Labutti K."/>
            <person name="Salamov A."/>
            <person name="Andreopoulos B."/>
            <person name="Baker S.E."/>
            <person name="Barry K."/>
            <person name="Bills G."/>
            <person name="Bluhm B.H."/>
            <person name="Cannon C."/>
            <person name="Castanera R."/>
            <person name="Culley D.E."/>
            <person name="Daum C."/>
            <person name="Ezra D."/>
            <person name="Gonzalez J.B."/>
            <person name="Henrissat B."/>
            <person name="Kuo A."/>
            <person name="Liang C."/>
            <person name="Lipzen A."/>
            <person name="Lutzoni F."/>
            <person name="Magnuson J."/>
            <person name="Mondo S."/>
            <person name="Nolan M."/>
            <person name="Ohm R."/>
            <person name="Pangilinan J."/>
            <person name="Park H.-J."/>
            <person name="Ramirez L."/>
            <person name="Alfaro M."/>
            <person name="Sun H."/>
            <person name="Tritt A."/>
            <person name="Yoshinaga Y."/>
            <person name="Zwiers L.-H."/>
            <person name="Turgeon B.G."/>
            <person name="Goodwin S.B."/>
            <person name="Spatafora J.W."/>
            <person name="Crous P.W."/>
            <person name="Grigoriev I.V."/>
        </authorList>
    </citation>
    <scope>NUCLEOTIDE SEQUENCE</scope>
    <source>
        <strain evidence="1">P77</strain>
    </source>
</reference>
<name>A0A6A5KKK6_9PLEO</name>
<evidence type="ECO:0008006" key="3">
    <source>
        <dbReference type="Google" id="ProtNLM"/>
    </source>
</evidence>
<accession>A0A6A5KKK6</accession>
<keyword evidence="2" id="KW-1185">Reference proteome</keyword>
<dbReference type="AlphaFoldDB" id="A0A6A5KKK6"/>
<sequence length="123" mass="13671">MLSSDLSQLPSTPRKQFFTSRDDRLRAQTLAKAGLPISSISHQTGLSSRQEQIQELILFVRSSRATSQMSCLALSIHFSHWGVSEHQIRYALQEAGYIRRIARAKSPLLGEQAGSLTVGKRSC</sequence>